<feature type="compositionally biased region" description="Pro residues" evidence="1">
    <location>
        <begin position="299"/>
        <end position="309"/>
    </location>
</feature>
<feature type="region of interest" description="Disordered" evidence="1">
    <location>
        <begin position="931"/>
        <end position="960"/>
    </location>
</feature>
<feature type="compositionally biased region" description="Polar residues" evidence="1">
    <location>
        <begin position="666"/>
        <end position="676"/>
    </location>
</feature>
<feature type="compositionally biased region" description="Low complexity" evidence="1">
    <location>
        <begin position="191"/>
        <end position="216"/>
    </location>
</feature>
<evidence type="ECO:0000256" key="1">
    <source>
        <dbReference type="SAM" id="MobiDB-lite"/>
    </source>
</evidence>
<feature type="compositionally biased region" description="Low complexity" evidence="1">
    <location>
        <begin position="646"/>
        <end position="665"/>
    </location>
</feature>
<feature type="compositionally biased region" description="Polar residues" evidence="1">
    <location>
        <begin position="623"/>
        <end position="634"/>
    </location>
</feature>
<feature type="compositionally biased region" description="Polar residues" evidence="1">
    <location>
        <begin position="553"/>
        <end position="564"/>
    </location>
</feature>
<accession>A0A9W3A4Z9</accession>
<dbReference type="RefSeq" id="XP_055882346.1">
    <property type="nucleotide sequence ID" value="XM_056026371.1"/>
</dbReference>
<feature type="compositionally biased region" description="Polar residues" evidence="1">
    <location>
        <begin position="439"/>
        <end position="453"/>
    </location>
</feature>
<sequence>MNEGGNNTGRFLCSCVACHNRRNQSSPDLRQSSVPTDPRRATYHMNTFTSPAAGSPNHLYNEIPSRTFQSQMSSYLPPAYVTPIFRNTHGQVYSGTHSRPSPARGPMQIRSYTPPSSRTWASQDTFEDLHSQTTPDTVALPDPNNWIYRINNIISSEIRILTSAPQRINNTMPLNDLPVIRQTLDVISSVSTFPTQPSSTPSSNLLSSNNPPYLMPNTAPNTSQLSLLPNNPPYLMSSTAPNTPQLSLSPNNPPYLMSSTAPNTPQLSLSPNNQPYLMSSTAPNTPQLSLSPNNQPYLPNNPPYLPNNPPYLMSSAAPNTPQLSLLPNNPPSLMSSTAPNTSQLSLSPNNPPYLMSSTAPNTSQLSLSPNNPPYLMSSAAPNTSQLSLSPNNPPYLMSSAAPNTSQFSLSPNNPPYLMSSAAPNTPQLSLSPNNPPYLMSSTAPNTPQLSLLPNNPPYLMSSTAPNTSQLSLSPNNPPYLMSSAAPNTSQLSLSPNNPPYLMSSTANTSQLSLSPNNPPYFPNNPSYLMSSTAPNTSQLSLSPNNPPYLMSSAAPNTSQLSLSPNNPPYLMSSTAPNRSQLSLSPNNPPYLMSSTAPNTSQLSLSPNNPPYLPNNPPYLMSSAAPNTSQLSLSPNHPPYLMSSAAPNTPQLTLLPNNPPSLMSSTAPNTSQLSLSPNNPPYLMSSTAPNTSQLSLSPNNPPYLMSSAAPNTSQFSLSPNNPPYLMSSAAPNTPQLSLSPNNPPYLMSSAAPNTPQLSLHIPSATVQESSIDSSNQDYEVTEIAYVQRDSGVNSFTGHYFFLPFTLEFNNNTNEHMAGAMDYTEGNSEAEVDTNLREEVSMPEESLSSLPDSFRIYFRLQILDSMSTVKKEVNRISPPHEHSLETNSSNPAPSVALASLETHLETLSISDTPIGDHMSSTHIPAQTRALPHIGGTHAETNSSLDPSALDQESNTSSSGGQAFEVPTLDLQAISEHNSGEQAENDSLAHANTENIDSEVQLCPLNDTDGCVGDCPYLHGPLCPFCHMSRLNPQKPDLHLVRSSPPHEHSLETNSSNPAPSVALASLETQLETFAISDTPIGDHMSSTHIPAQTRALPHTIGTYAETNSSLDPSTLGQESNTSSSGGQALEVPTLDLQAISEHNSGEQAENDSLAQANTENIDSEVQLCPLNDTYVCFGDCPYEHGPLCPFCHMYRINPDKPDLHVLPIDTPSQLAHLAHWHTSIGTPSLLVHLAHWHTSIGTPSPLAHLAHWHTSIGTPSPLAHLAHWHTSIGTPSPSAHLAYWHI</sequence>
<dbReference type="OrthoDB" id="10599541at2759"/>
<feature type="compositionally biased region" description="Polar residues" evidence="1">
    <location>
        <begin position="571"/>
        <end position="585"/>
    </location>
</feature>
<evidence type="ECO:0000313" key="3">
    <source>
        <dbReference type="RefSeq" id="XP_055882346.1"/>
    </source>
</evidence>
<feature type="compositionally biased region" description="Polar residues" evidence="1">
    <location>
        <begin position="236"/>
        <end position="250"/>
    </location>
</feature>
<dbReference type="Proteomes" id="UP001165740">
    <property type="component" value="Chromosome 4"/>
</dbReference>
<feature type="compositionally biased region" description="Polar residues" evidence="1">
    <location>
        <begin position="936"/>
        <end position="958"/>
    </location>
</feature>
<feature type="compositionally biased region" description="Polar residues" evidence="1">
    <location>
        <begin position="110"/>
        <end position="120"/>
    </location>
</feature>
<feature type="compositionally biased region" description="Polar residues" evidence="1">
    <location>
        <begin position="257"/>
        <end position="291"/>
    </location>
</feature>
<feature type="compositionally biased region" description="Polar residues" evidence="1">
    <location>
        <begin position="592"/>
        <end position="601"/>
    </location>
</feature>
<organism evidence="2 3">
    <name type="scientific">Biomphalaria glabrata</name>
    <name type="common">Bloodfluke planorb</name>
    <name type="synonym">Freshwater snail</name>
    <dbReference type="NCBI Taxonomy" id="6526"/>
    <lineage>
        <taxon>Eukaryota</taxon>
        <taxon>Metazoa</taxon>
        <taxon>Spiralia</taxon>
        <taxon>Lophotrochozoa</taxon>
        <taxon>Mollusca</taxon>
        <taxon>Gastropoda</taxon>
        <taxon>Heterobranchia</taxon>
        <taxon>Euthyneura</taxon>
        <taxon>Panpulmonata</taxon>
        <taxon>Hygrophila</taxon>
        <taxon>Lymnaeoidea</taxon>
        <taxon>Planorbidae</taxon>
        <taxon>Biomphalaria</taxon>
    </lineage>
</organism>
<protein>
    <submittedName>
        <fullName evidence="3">Mucin-2-like</fullName>
    </submittedName>
</protein>
<feature type="region of interest" description="Disordered" evidence="1">
    <location>
        <begin position="191"/>
        <end position="707"/>
    </location>
</feature>
<dbReference type="GeneID" id="106077415"/>
<feature type="compositionally biased region" description="Polar residues" evidence="1">
    <location>
        <begin position="460"/>
        <end position="474"/>
    </location>
</feature>
<proteinExistence type="predicted"/>
<feature type="compositionally biased region" description="Polar residues" evidence="1">
    <location>
        <begin position="337"/>
        <end position="348"/>
    </location>
</feature>
<feature type="compositionally biased region" description="Basic and acidic residues" evidence="1">
    <location>
        <begin position="1035"/>
        <end position="1048"/>
    </location>
</feature>
<gene>
    <name evidence="3" type="primary">LOC106077415</name>
</gene>
<feature type="compositionally biased region" description="Polar residues" evidence="1">
    <location>
        <begin position="1102"/>
        <end position="1124"/>
    </location>
</feature>
<feature type="compositionally biased region" description="Pro residues" evidence="1">
    <location>
        <begin position="607"/>
        <end position="616"/>
    </location>
</feature>
<feature type="compositionally biased region" description="Polar residues" evidence="1">
    <location>
        <begin position="683"/>
        <end position="697"/>
    </location>
</feature>
<feature type="compositionally biased region" description="Polar residues" evidence="1">
    <location>
        <begin position="218"/>
        <end position="229"/>
    </location>
</feature>
<keyword evidence="2" id="KW-1185">Reference proteome</keyword>
<feature type="region of interest" description="Disordered" evidence="1">
    <location>
        <begin position="93"/>
        <end position="120"/>
    </location>
</feature>
<feature type="compositionally biased region" description="Polar residues" evidence="1">
    <location>
        <begin position="379"/>
        <end position="390"/>
    </location>
</feature>
<reference evidence="3" key="1">
    <citation type="submission" date="2025-08" db="UniProtKB">
        <authorList>
            <consortium name="RefSeq"/>
        </authorList>
    </citation>
    <scope>IDENTIFICATION</scope>
</reference>
<name>A0A9W3A4Z9_BIOGL</name>
<feature type="compositionally biased region" description="Polar residues" evidence="1">
    <location>
        <begin position="484"/>
        <end position="495"/>
    </location>
</feature>
<feature type="compositionally biased region" description="Polar residues" evidence="1">
    <location>
        <begin position="421"/>
        <end position="432"/>
    </location>
</feature>
<feature type="region of interest" description="Disordered" evidence="1">
    <location>
        <begin position="1102"/>
        <end position="1125"/>
    </location>
</feature>
<feature type="region of interest" description="Disordered" evidence="1">
    <location>
        <begin position="1035"/>
        <end position="1055"/>
    </location>
</feature>
<feature type="compositionally biased region" description="Polar residues" evidence="1">
    <location>
        <begin position="529"/>
        <end position="543"/>
    </location>
</feature>
<evidence type="ECO:0000313" key="2">
    <source>
        <dbReference type="Proteomes" id="UP001165740"/>
    </source>
</evidence>
<feature type="compositionally biased region" description="Low complexity" evidence="1">
    <location>
        <begin position="318"/>
        <end position="336"/>
    </location>
</feature>
<feature type="compositionally biased region" description="Polar residues" evidence="1">
    <location>
        <begin position="400"/>
        <end position="411"/>
    </location>
</feature>
<feature type="compositionally biased region" description="Polar residues" evidence="1">
    <location>
        <begin position="355"/>
        <end position="369"/>
    </location>
</feature>